<keyword evidence="3 5" id="KW-0012">Acyltransferase</keyword>
<dbReference type="Proteomes" id="UP000430272">
    <property type="component" value="Unassembled WGS sequence"/>
</dbReference>
<feature type="domain" description="Phospholipid/glycerol acyltransferase" evidence="4">
    <location>
        <begin position="8"/>
        <end position="121"/>
    </location>
</feature>
<comment type="caution">
    <text evidence="5">The sequence shown here is derived from an EMBL/GenBank/DDBJ whole genome shotgun (WGS) entry which is preliminary data.</text>
</comment>
<evidence type="ECO:0000259" key="4">
    <source>
        <dbReference type="SMART" id="SM00563"/>
    </source>
</evidence>
<comment type="pathway">
    <text evidence="1">Lipid metabolism.</text>
</comment>
<keyword evidence="6" id="KW-1185">Reference proteome</keyword>
<dbReference type="EMBL" id="WTYD01000002">
    <property type="protein sequence ID" value="MXO54969.1"/>
    <property type="molecule type" value="Genomic_DNA"/>
</dbReference>
<keyword evidence="2 5" id="KW-0808">Transferase</keyword>
<dbReference type="AlphaFoldDB" id="A0A844YC10"/>
<evidence type="ECO:0000313" key="6">
    <source>
        <dbReference type="Proteomes" id="UP000430272"/>
    </source>
</evidence>
<name>A0A844YC10_9SPHN</name>
<reference evidence="5 6" key="1">
    <citation type="submission" date="2019-12" db="EMBL/GenBank/DDBJ databases">
        <title>Genomic-based taxomic classification of the family Erythrobacteraceae.</title>
        <authorList>
            <person name="Xu L."/>
        </authorList>
    </citation>
    <scope>NUCLEOTIDE SEQUENCE [LARGE SCALE GENOMIC DNA]</scope>
    <source>
        <strain evidence="5 6">JCM 17468</strain>
    </source>
</reference>
<accession>A0A844YC10</accession>
<dbReference type="SMART" id="SM00563">
    <property type="entry name" value="PlsC"/>
    <property type="match status" value="1"/>
</dbReference>
<evidence type="ECO:0000256" key="3">
    <source>
        <dbReference type="ARBA" id="ARBA00023315"/>
    </source>
</evidence>
<dbReference type="GO" id="GO:0003841">
    <property type="term" value="F:1-acylglycerol-3-phosphate O-acyltransferase activity"/>
    <property type="evidence" value="ECO:0007669"/>
    <property type="project" value="TreeGrafter"/>
</dbReference>
<dbReference type="PANTHER" id="PTHR10434">
    <property type="entry name" value="1-ACYL-SN-GLYCEROL-3-PHOSPHATE ACYLTRANSFERASE"/>
    <property type="match status" value="1"/>
</dbReference>
<sequence>MPDVRKCVILGAPHTSNWDFVFVLGAAHRIGIPPGFIGKHTLFKWPMGGFMRDMGGISIDRRKRDANYVQQIADAFDRAEELALVIAPEGSRSGSGEWKSGFYHIAMAAKVPIIPAWVDHERMRGGIGEPLWPSGDYRADLAKLAAFYREKRPDCARFVALEATTRTVGELTAGTGGGGADDS</sequence>
<evidence type="ECO:0000256" key="2">
    <source>
        <dbReference type="ARBA" id="ARBA00022679"/>
    </source>
</evidence>
<protein>
    <submittedName>
        <fullName evidence="5">Acyltransferase</fullName>
    </submittedName>
</protein>
<dbReference type="Pfam" id="PF01553">
    <property type="entry name" value="Acyltransferase"/>
    <property type="match status" value="1"/>
</dbReference>
<evidence type="ECO:0000256" key="1">
    <source>
        <dbReference type="ARBA" id="ARBA00005189"/>
    </source>
</evidence>
<dbReference type="SUPFAM" id="SSF69593">
    <property type="entry name" value="Glycerol-3-phosphate (1)-acyltransferase"/>
    <property type="match status" value="1"/>
</dbReference>
<proteinExistence type="predicted"/>
<gene>
    <name evidence="5" type="ORF">GRI47_13260</name>
</gene>
<dbReference type="InterPro" id="IPR002123">
    <property type="entry name" value="Plipid/glycerol_acylTrfase"/>
</dbReference>
<dbReference type="OrthoDB" id="9796839at2"/>
<dbReference type="GO" id="GO:0006654">
    <property type="term" value="P:phosphatidic acid biosynthetic process"/>
    <property type="evidence" value="ECO:0007669"/>
    <property type="project" value="TreeGrafter"/>
</dbReference>
<dbReference type="PANTHER" id="PTHR10434:SF9">
    <property type="entry name" value="PHOSPHOLIPID_GLYCEROL ACYLTRANSFERASE DOMAIN-CONTAINING PROTEIN"/>
    <property type="match status" value="1"/>
</dbReference>
<organism evidence="5 6">
    <name type="scientific">Qipengyuania pelagi</name>
    <dbReference type="NCBI Taxonomy" id="994320"/>
    <lineage>
        <taxon>Bacteria</taxon>
        <taxon>Pseudomonadati</taxon>
        <taxon>Pseudomonadota</taxon>
        <taxon>Alphaproteobacteria</taxon>
        <taxon>Sphingomonadales</taxon>
        <taxon>Erythrobacteraceae</taxon>
        <taxon>Qipengyuania</taxon>
    </lineage>
</organism>
<evidence type="ECO:0000313" key="5">
    <source>
        <dbReference type="EMBL" id="MXO54969.1"/>
    </source>
</evidence>